<keyword evidence="1" id="KW-0547">Nucleotide-binding</keyword>
<evidence type="ECO:0000313" key="2">
    <source>
        <dbReference type="EMBL" id="BEQ14573.1"/>
    </source>
</evidence>
<protein>
    <recommendedName>
        <fullName evidence="1">5-oxoprolinase subunit A</fullName>
        <shortName evidence="1">5-OPase subunit A</shortName>
        <ecNumber evidence="1">3.5.2.9</ecNumber>
    </recommendedName>
    <alternativeName>
        <fullName evidence="1">5-oxoprolinase (ATP-hydrolyzing) subunit A</fullName>
    </alternativeName>
</protein>
<dbReference type="HAMAP" id="MF_00691">
    <property type="entry name" value="PxpA"/>
    <property type="match status" value="1"/>
</dbReference>
<name>A0AAU9EBV9_9BACT</name>
<dbReference type="GO" id="GO:0005524">
    <property type="term" value="F:ATP binding"/>
    <property type="evidence" value="ECO:0007669"/>
    <property type="project" value="UniProtKB-UniRule"/>
</dbReference>
<dbReference type="KEGG" id="dmp:FAK_16390"/>
<dbReference type="RefSeq" id="WP_338606277.1">
    <property type="nucleotide sequence ID" value="NZ_AP028679.1"/>
</dbReference>
<reference evidence="3" key="1">
    <citation type="journal article" date="2023" name="Arch. Microbiol.">
        <title>Desulfoferula mesophilus gen. nov. sp. nov., a mesophilic sulfate-reducing bacterium isolated from a brackish lake sediment.</title>
        <authorList>
            <person name="Watanabe T."/>
            <person name="Yabe T."/>
            <person name="Tsuji J.M."/>
            <person name="Fukui M."/>
        </authorList>
    </citation>
    <scope>NUCLEOTIDE SEQUENCE [LARGE SCALE GENOMIC DNA]</scope>
    <source>
        <strain evidence="3">12FAK</strain>
    </source>
</reference>
<keyword evidence="1" id="KW-0067">ATP-binding</keyword>
<comment type="similarity">
    <text evidence="1">Belongs to the LamB/PxpA family.</text>
</comment>
<dbReference type="NCBIfam" id="NF003816">
    <property type="entry name" value="PRK05406.1-5"/>
    <property type="match status" value="1"/>
</dbReference>
<comment type="function">
    <text evidence="1">Catalyzes the cleavage of 5-oxoproline to form L-glutamate coupled to the hydrolysis of ATP to ADP and inorganic phosphate.</text>
</comment>
<dbReference type="InterPro" id="IPR011330">
    <property type="entry name" value="Glyco_hydro/deAcase_b/a-brl"/>
</dbReference>
<dbReference type="GO" id="GO:0005975">
    <property type="term" value="P:carbohydrate metabolic process"/>
    <property type="evidence" value="ECO:0007669"/>
    <property type="project" value="InterPro"/>
</dbReference>
<dbReference type="SUPFAM" id="SSF88713">
    <property type="entry name" value="Glycoside hydrolase/deacetylase"/>
    <property type="match status" value="1"/>
</dbReference>
<evidence type="ECO:0000256" key="1">
    <source>
        <dbReference type="HAMAP-Rule" id="MF_00691"/>
    </source>
</evidence>
<dbReference type="Gene3D" id="3.20.20.370">
    <property type="entry name" value="Glycoside hydrolase/deacetylase"/>
    <property type="match status" value="1"/>
</dbReference>
<dbReference type="InterPro" id="IPR005501">
    <property type="entry name" value="LamB/YcsF/PxpA-like"/>
</dbReference>
<keyword evidence="3" id="KW-1185">Reference proteome</keyword>
<dbReference type="CDD" id="cd10787">
    <property type="entry name" value="LamB_YcsF_like"/>
    <property type="match status" value="1"/>
</dbReference>
<evidence type="ECO:0000313" key="3">
    <source>
        <dbReference type="Proteomes" id="UP001366166"/>
    </source>
</evidence>
<keyword evidence="1" id="KW-0378">Hydrolase</keyword>
<dbReference type="EC" id="3.5.2.9" evidence="1"/>
<organism evidence="2 3">
    <name type="scientific">Desulfoferula mesophila</name>
    <dbReference type="NCBI Taxonomy" id="3058419"/>
    <lineage>
        <taxon>Bacteria</taxon>
        <taxon>Pseudomonadati</taxon>
        <taxon>Thermodesulfobacteriota</taxon>
        <taxon>Desulfarculia</taxon>
        <taxon>Desulfarculales</taxon>
        <taxon>Desulfarculaceae</taxon>
        <taxon>Desulfoferula</taxon>
    </lineage>
</organism>
<dbReference type="AlphaFoldDB" id="A0AAU9EBV9"/>
<dbReference type="GO" id="GO:0017168">
    <property type="term" value="F:5-oxoprolinase (ATP-hydrolyzing) activity"/>
    <property type="evidence" value="ECO:0007669"/>
    <property type="project" value="UniProtKB-UniRule"/>
</dbReference>
<dbReference type="Proteomes" id="UP001366166">
    <property type="component" value="Chromosome"/>
</dbReference>
<dbReference type="EMBL" id="AP028679">
    <property type="protein sequence ID" value="BEQ14573.1"/>
    <property type="molecule type" value="Genomic_DNA"/>
</dbReference>
<dbReference type="NCBIfam" id="NF003814">
    <property type="entry name" value="PRK05406.1-3"/>
    <property type="match status" value="1"/>
</dbReference>
<comment type="catalytic activity">
    <reaction evidence="1">
        <text>5-oxo-L-proline + ATP + 2 H2O = L-glutamate + ADP + phosphate + H(+)</text>
        <dbReference type="Rhea" id="RHEA:10348"/>
        <dbReference type="ChEBI" id="CHEBI:15377"/>
        <dbReference type="ChEBI" id="CHEBI:15378"/>
        <dbReference type="ChEBI" id="CHEBI:29985"/>
        <dbReference type="ChEBI" id="CHEBI:30616"/>
        <dbReference type="ChEBI" id="CHEBI:43474"/>
        <dbReference type="ChEBI" id="CHEBI:58402"/>
        <dbReference type="ChEBI" id="CHEBI:456216"/>
        <dbReference type="EC" id="3.5.2.9"/>
    </reaction>
</comment>
<dbReference type="PANTHER" id="PTHR30292:SF0">
    <property type="entry name" value="5-OXOPROLINASE SUBUNIT A"/>
    <property type="match status" value="1"/>
</dbReference>
<accession>A0AAU9EBV9</accession>
<proteinExistence type="inferred from homology"/>
<gene>
    <name evidence="1" type="primary">pxpA</name>
    <name evidence="2" type="ORF">FAK_16390</name>
</gene>
<dbReference type="PANTHER" id="PTHR30292">
    <property type="entry name" value="UNCHARACTERIZED PROTEIN YBGL-RELATED"/>
    <property type="match status" value="1"/>
</dbReference>
<dbReference type="Pfam" id="PF03746">
    <property type="entry name" value="LamB_YcsF"/>
    <property type="match status" value="1"/>
</dbReference>
<sequence>MNIDLNADMGESFGMYKLGNDAEFMKYITSANVACGFHAGDPSVMKATVALAKEFGVAVGAHPGLPDLQGFGRREMKLTPAEVYDIIVYQAGALKGFCEAAGLRLHHVKPHGSLYGMVHRDPEMAAAVCQAAKDLDPDLYLYVMKKGVIAEEAAKLGVRTVFELYSDLSYDPEGNLVITRAHDAHDPAQVAQRVGKMVTQGKVAATDGSEIAIAGSSVCVHGDTPGADQIVMAVRQALEGAGCALASPEL</sequence>
<comment type="subunit">
    <text evidence="1">Forms a complex composed of PxpA, PxpB and PxpC.</text>
</comment>